<evidence type="ECO:0000259" key="3">
    <source>
        <dbReference type="PROSITE" id="PS51938"/>
    </source>
</evidence>
<feature type="domain" description="SUZ-C" evidence="3">
    <location>
        <begin position="246"/>
        <end position="299"/>
    </location>
</feature>
<feature type="compositionally biased region" description="Polar residues" evidence="1">
    <location>
        <begin position="163"/>
        <end position="173"/>
    </location>
</feature>
<feature type="compositionally biased region" description="Low complexity" evidence="1">
    <location>
        <begin position="153"/>
        <end position="162"/>
    </location>
</feature>
<proteinExistence type="predicted"/>
<reference evidence="4 5" key="1">
    <citation type="journal article" date="2024" name="Front Chem Biol">
        <title>Unveiling the potential of Daldinia eschscholtzii MFLUCC 19-0629 through bioactivity and bioinformatics studies for enhanced sustainable agriculture production.</title>
        <authorList>
            <person name="Brooks S."/>
            <person name="Weaver J.A."/>
            <person name="Klomchit A."/>
            <person name="Alharthi S.A."/>
            <person name="Onlamun T."/>
            <person name="Nurani R."/>
            <person name="Vong T.K."/>
            <person name="Alberti F."/>
            <person name="Greco C."/>
        </authorList>
    </citation>
    <scope>NUCLEOTIDE SEQUENCE [LARGE SCALE GENOMIC DNA]</scope>
    <source>
        <strain evidence="4">MFLUCC 19-0629</strain>
    </source>
</reference>
<keyword evidence="5" id="KW-1185">Reference proteome</keyword>
<dbReference type="AlphaFoldDB" id="A0AAX6N0T4"/>
<organism evidence="4 5">
    <name type="scientific">Daldinia eschscholtzii</name>
    <dbReference type="NCBI Taxonomy" id="292717"/>
    <lineage>
        <taxon>Eukaryota</taxon>
        <taxon>Fungi</taxon>
        <taxon>Dikarya</taxon>
        <taxon>Ascomycota</taxon>
        <taxon>Pezizomycotina</taxon>
        <taxon>Sordariomycetes</taxon>
        <taxon>Xylariomycetidae</taxon>
        <taxon>Xylariales</taxon>
        <taxon>Hypoxylaceae</taxon>
        <taxon>Daldinia</taxon>
    </lineage>
</organism>
<dbReference type="Proteomes" id="UP001369815">
    <property type="component" value="Unassembled WGS sequence"/>
</dbReference>
<accession>A0AAX6N0T4</accession>
<feature type="region of interest" description="Disordered" evidence="1">
    <location>
        <begin position="1"/>
        <end position="305"/>
    </location>
</feature>
<comment type="caution">
    <text evidence="4">The sequence shown here is derived from an EMBL/GenBank/DDBJ whole genome shotgun (WGS) entry which is preliminary data.</text>
</comment>
<name>A0AAX6N0T4_9PEZI</name>
<gene>
    <name evidence="4" type="ORF">Daesc_001064</name>
</gene>
<dbReference type="InterPro" id="IPR024771">
    <property type="entry name" value="SUZ"/>
</dbReference>
<feature type="compositionally biased region" description="Basic and acidic residues" evidence="1">
    <location>
        <begin position="129"/>
        <end position="145"/>
    </location>
</feature>
<evidence type="ECO:0000256" key="1">
    <source>
        <dbReference type="SAM" id="MobiDB-lite"/>
    </source>
</evidence>
<feature type="compositionally biased region" description="Basic and acidic residues" evidence="1">
    <location>
        <begin position="206"/>
        <end position="225"/>
    </location>
</feature>
<dbReference type="PROSITE" id="PS51673">
    <property type="entry name" value="SUZ"/>
    <property type="match status" value="1"/>
</dbReference>
<dbReference type="EMBL" id="JBANMG010000001">
    <property type="protein sequence ID" value="KAK6958267.1"/>
    <property type="molecule type" value="Genomic_DNA"/>
</dbReference>
<protein>
    <recommendedName>
        <fullName evidence="6">SUZ domain-containing protein</fullName>
    </recommendedName>
</protein>
<feature type="compositionally biased region" description="Basic and acidic residues" evidence="1">
    <location>
        <begin position="46"/>
        <end position="62"/>
    </location>
</feature>
<dbReference type="Pfam" id="PF12752">
    <property type="entry name" value="SUZ"/>
    <property type="match status" value="1"/>
</dbReference>
<dbReference type="InterPro" id="IPR024642">
    <property type="entry name" value="SUZ-C"/>
</dbReference>
<dbReference type="PROSITE" id="PS51938">
    <property type="entry name" value="SUZ_C"/>
    <property type="match status" value="1"/>
</dbReference>
<feature type="domain" description="SUZ" evidence="2">
    <location>
        <begin position="65"/>
        <end position="152"/>
    </location>
</feature>
<sequence>MAKRTTKVPDAWEDDDWEVQADKAATTEDESKSQSQQPQPQPQLSKAERLAQHAESNKKLWESAEAPPETFHYLASRSDPPLATGFRPAVKVLSRKPVSDPNAAGNDDDDDEDGKKTPQLTPQEILLKQQREREEKQRRYNEARAKIFGTQNSASAAAAATALGNSNPSSGASTPGAVTPPRSAEGRGPRGRGRGGRGGGGGGGHRHNESRGDRDRDRDRDRDNNTQRPGSQSGGGRELYDPNYSPKPGFQLERRTNSNNSDGGAPLYRRSTPREEDQQVIRAPRGPDGSGRGGFGFAKRGAKGS</sequence>
<evidence type="ECO:0000313" key="4">
    <source>
        <dbReference type="EMBL" id="KAK6958267.1"/>
    </source>
</evidence>
<evidence type="ECO:0000313" key="5">
    <source>
        <dbReference type="Proteomes" id="UP001369815"/>
    </source>
</evidence>
<evidence type="ECO:0000259" key="2">
    <source>
        <dbReference type="PROSITE" id="PS51673"/>
    </source>
</evidence>
<evidence type="ECO:0008006" key="6">
    <source>
        <dbReference type="Google" id="ProtNLM"/>
    </source>
</evidence>